<evidence type="ECO:0000313" key="1">
    <source>
        <dbReference type="EMBL" id="KIK07574.1"/>
    </source>
</evidence>
<evidence type="ECO:0000313" key="2">
    <source>
        <dbReference type="Proteomes" id="UP000054477"/>
    </source>
</evidence>
<organism evidence="1 2">
    <name type="scientific">Laccaria amethystina LaAM-08-1</name>
    <dbReference type="NCBI Taxonomy" id="1095629"/>
    <lineage>
        <taxon>Eukaryota</taxon>
        <taxon>Fungi</taxon>
        <taxon>Dikarya</taxon>
        <taxon>Basidiomycota</taxon>
        <taxon>Agaricomycotina</taxon>
        <taxon>Agaricomycetes</taxon>
        <taxon>Agaricomycetidae</taxon>
        <taxon>Agaricales</taxon>
        <taxon>Agaricineae</taxon>
        <taxon>Hydnangiaceae</taxon>
        <taxon>Laccaria</taxon>
    </lineage>
</organism>
<accession>A0A0C9Y126</accession>
<protein>
    <submittedName>
        <fullName evidence="1">Uncharacterized protein</fullName>
    </submittedName>
</protein>
<dbReference type="HOGENOM" id="CLU_2740405_0_0_1"/>
<reference evidence="2" key="2">
    <citation type="submission" date="2015-01" db="EMBL/GenBank/DDBJ databases">
        <title>Evolutionary Origins and Diversification of the Mycorrhizal Mutualists.</title>
        <authorList>
            <consortium name="DOE Joint Genome Institute"/>
            <consortium name="Mycorrhizal Genomics Consortium"/>
            <person name="Kohler A."/>
            <person name="Kuo A."/>
            <person name="Nagy L.G."/>
            <person name="Floudas D."/>
            <person name="Copeland A."/>
            <person name="Barry K.W."/>
            <person name="Cichocki N."/>
            <person name="Veneault-Fourrey C."/>
            <person name="LaButti K."/>
            <person name="Lindquist E.A."/>
            <person name="Lipzen A."/>
            <person name="Lundell T."/>
            <person name="Morin E."/>
            <person name="Murat C."/>
            <person name="Riley R."/>
            <person name="Ohm R."/>
            <person name="Sun H."/>
            <person name="Tunlid A."/>
            <person name="Henrissat B."/>
            <person name="Grigoriev I.V."/>
            <person name="Hibbett D.S."/>
            <person name="Martin F."/>
        </authorList>
    </citation>
    <scope>NUCLEOTIDE SEQUENCE [LARGE SCALE GENOMIC DNA]</scope>
    <source>
        <strain evidence="2">LaAM-08-1</strain>
    </source>
</reference>
<name>A0A0C9Y126_9AGAR</name>
<keyword evidence="2" id="KW-1185">Reference proteome</keyword>
<gene>
    <name evidence="1" type="ORF">K443DRAFT_2134</name>
</gene>
<dbReference type="AlphaFoldDB" id="A0A0C9Y126"/>
<dbReference type="Proteomes" id="UP000054477">
    <property type="component" value="Unassembled WGS sequence"/>
</dbReference>
<dbReference type="EMBL" id="KN838546">
    <property type="protein sequence ID" value="KIK07574.1"/>
    <property type="molecule type" value="Genomic_DNA"/>
</dbReference>
<reference evidence="1 2" key="1">
    <citation type="submission" date="2014-04" db="EMBL/GenBank/DDBJ databases">
        <authorList>
            <consortium name="DOE Joint Genome Institute"/>
            <person name="Kuo A."/>
            <person name="Kohler A."/>
            <person name="Nagy L.G."/>
            <person name="Floudas D."/>
            <person name="Copeland A."/>
            <person name="Barry K.W."/>
            <person name="Cichocki N."/>
            <person name="Veneault-Fourrey C."/>
            <person name="LaButti K."/>
            <person name="Lindquist E.A."/>
            <person name="Lipzen A."/>
            <person name="Lundell T."/>
            <person name="Morin E."/>
            <person name="Murat C."/>
            <person name="Sun H."/>
            <person name="Tunlid A."/>
            <person name="Henrissat B."/>
            <person name="Grigoriev I.V."/>
            <person name="Hibbett D.S."/>
            <person name="Martin F."/>
            <person name="Nordberg H.P."/>
            <person name="Cantor M.N."/>
            <person name="Hua S.X."/>
        </authorList>
    </citation>
    <scope>NUCLEOTIDE SEQUENCE [LARGE SCALE GENOMIC DNA]</scope>
    <source>
        <strain evidence="1 2">LaAM-08-1</strain>
    </source>
</reference>
<proteinExistence type="predicted"/>
<sequence length="71" mass="7691">MKDLKLDTGLKGAVMERGFKPPKEVDPDHEYADGSGLGGAVWVREAKLNNVLPGMDGMDATDRHGQVLKVK</sequence>